<dbReference type="AlphaFoldDB" id="F6FFT6"/>
<dbReference type="EMBL" id="CP002808">
    <property type="protein sequence ID" value="AEG73504.1"/>
    <property type="molecule type" value="Genomic_DNA"/>
</dbReference>
<gene>
    <name evidence="1" type="ordered locus">MHF_1268</name>
</gene>
<protein>
    <submittedName>
        <fullName evidence="1">Uncharacterized protein</fullName>
    </submittedName>
</protein>
<organism evidence="1 2">
    <name type="scientific">Mycoplasma haemofelis (strain Ohio2)</name>
    <dbReference type="NCBI Taxonomy" id="859194"/>
    <lineage>
        <taxon>Bacteria</taxon>
        <taxon>Bacillati</taxon>
        <taxon>Mycoplasmatota</taxon>
        <taxon>Mollicutes</taxon>
        <taxon>Mycoplasmataceae</taxon>
        <taxon>Mycoplasma</taxon>
    </lineage>
</organism>
<name>F6FFT6_MYCHI</name>
<proteinExistence type="predicted"/>
<dbReference type="HOGENOM" id="CLU_1319756_0_0_14"/>
<sequence length="208" mass="23554">MGVAILPKKVLIPAISLTSVGGVYLTKSIVSEKEERITASNGAEPNATQPTIKERFKNKNSKRVLLDATGHDKVWAAILKEYKKNPDPNLPIPHSEVNVEKIKELCSSLGNSTDKEGLDQYEKYCTRDTWKGSISNLIEAGDTVKWDKKKQEYGNGQNLPITDIKSSEELPSWCEGRYDKPMDDKEDNYSDYWNLNNWCTWDLSDEQP</sequence>
<accession>F6FFT6</accession>
<dbReference type="BioCyc" id="MHAE859194:G1GR7-1259-MONOMER"/>
<dbReference type="Proteomes" id="UP000007952">
    <property type="component" value="Chromosome"/>
</dbReference>
<evidence type="ECO:0000313" key="1">
    <source>
        <dbReference type="EMBL" id="AEG73504.1"/>
    </source>
</evidence>
<dbReference type="KEGG" id="mhf:MHF_1268"/>
<evidence type="ECO:0000313" key="2">
    <source>
        <dbReference type="Proteomes" id="UP000007952"/>
    </source>
</evidence>
<reference evidence="1 2" key="1">
    <citation type="journal article" date="2011" name="J. Bacteriol.">
        <title>Complete genome sequences of two hemotropic Mycoplasmas, Mycoplasma haemofelis strain Ohio2 and Mycoplasma suis strain Illinois.</title>
        <authorList>
            <person name="Messick J.B."/>
            <person name="Santos A.P."/>
            <person name="Guimaraes A.M."/>
        </authorList>
    </citation>
    <scope>NUCLEOTIDE SEQUENCE [LARGE SCALE GENOMIC DNA]</scope>
    <source>
        <strain evidence="1 2">Ohio2</strain>
    </source>
</reference>
<reference key="2">
    <citation type="submission" date="2011-05" db="EMBL/GenBank/DDBJ databases">
        <title>The Genome of Mycoplasma haemofelis Strain Ohio2, a pathogenic hemoplasma of the cat.</title>
        <authorList>
            <person name="Santos A.P."/>
            <person name="Guimaraes A.M.S."/>
            <person name="SanMiguel P.J."/>
            <person name="Martin S.W."/>
            <person name="Messick J.B."/>
        </authorList>
    </citation>
    <scope>NUCLEOTIDE SEQUENCE</scope>
    <source>
        <strain>Ohio2</strain>
    </source>
</reference>
<dbReference type="STRING" id="859194.MHF_1268"/>